<dbReference type="InterPro" id="IPR013103">
    <property type="entry name" value="RVT_2"/>
</dbReference>
<evidence type="ECO:0000259" key="1">
    <source>
        <dbReference type="Pfam" id="PF07727"/>
    </source>
</evidence>
<dbReference type="AlphaFoldDB" id="A0A0P1AG96"/>
<organism evidence="2 3">
    <name type="scientific">Plasmopara halstedii</name>
    <name type="common">Downy mildew of sunflower</name>
    <dbReference type="NCBI Taxonomy" id="4781"/>
    <lineage>
        <taxon>Eukaryota</taxon>
        <taxon>Sar</taxon>
        <taxon>Stramenopiles</taxon>
        <taxon>Oomycota</taxon>
        <taxon>Peronosporomycetes</taxon>
        <taxon>Peronosporales</taxon>
        <taxon>Peronosporaceae</taxon>
        <taxon>Plasmopara</taxon>
    </lineage>
</organism>
<protein>
    <submittedName>
        <fullName evidence="2">Retrotransposon ty1-copia subclass</fullName>
    </submittedName>
</protein>
<sequence length="241" mass="26955">MASTYSPVANIYSIQTILAVCAECDYQMDQLDVGTAFLNSVLTDNAFMETPLGVNNDQGYICQQNKAIYGLKQSTRAWNKRIHCVFVRHCFKNCGADPCVYFKSTNKGLVYVGLYVDDMIIAASTSKEINQVKGVLKNAFKMKELGKTEFILGMDHDRSAGTLMIKQTRYIGDVVKRSGKQNAKSVDNPWASLLKLLPKQTPTTEEERSGMQFKPNRLLIGYLLYITACTGRDIAYVVTQL</sequence>
<dbReference type="Pfam" id="PF07727">
    <property type="entry name" value="RVT_2"/>
    <property type="match status" value="1"/>
</dbReference>
<proteinExistence type="predicted"/>
<feature type="domain" description="Reverse transcriptase Ty1/copia-type" evidence="1">
    <location>
        <begin position="3"/>
        <end position="189"/>
    </location>
</feature>
<accession>A0A0P1AG96</accession>
<evidence type="ECO:0000313" key="3">
    <source>
        <dbReference type="Proteomes" id="UP000054928"/>
    </source>
</evidence>
<evidence type="ECO:0000313" key="2">
    <source>
        <dbReference type="EMBL" id="CEG39665.1"/>
    </source>
</evidence>
<keyword evidence="3" id="KW-1185">Reference proteome</keyword>
<name>A0A0P1AG96_PLAHL</name>
<reference evidence="3" key="1">
    <citation type="submission" date="2014-09" db="EMBL/GenBank/DDBJ databases">
        <authorList>
            <person name="Sharma Rahul"/>
            <person name="Thines Marco"/>
        </authorList>
    </citation>
    <scope>NUCLEOTIDE SEQUENCE [LARGE SCALE GENOMIC DNA]</scope>
</reference>
<dbReference type="STRING" id="4781.A0A0P1AG96"/>
<dbReference type="RefSeq" id="XP_024576034.1">
    <property type="nucleotide sequence ID" value="XM_024725237.1"/>
</dbReference>
<dbReference type="OrthoDB" id="123721at2759"/>
<dbReference type="EMBL" id="CCYD01000435">
    <property type="protein sequence ID" value="CEG39665.1"/>
    <property type="molecule type" value="Genomic_DNA"/>
</dbReference>
<dbReference type="SUPFAM" id="SSF56672">
    <property type="entry name" value="DNA/RNA polymerases"/>
    <property type="match status" value="1"/>
</dbReference>
<dbReference type="InterPro" id="IPR043502">
    <property type="entry name" value="DNA/RNA_pol_sf"/>
</dbReference>
<dbReference type="Proteomes" id="UP000054928">
    <property type="component" value="Unassembled WGS sequence"/>
</dbReference>
<dbReference type="GeneID" id="36404957"/>